<dbReference type="EMBL" id="BAAAEU010000015">
    <property type="protein sequence ID" value="GAA0717720.1"/>
    <property type="molecule type" value="Genomic_DNA"/>
</dbReference>
<dbReference type="SMART" id="SM00862">
    <property type="entry name" value="Trans_reg_C"/>
    <property type="match status" value="1"/>
</dbReference>
<sequence>MRLLLHLAARAGEVVSIDELLTRVWSGVIVTPDSVYQAVTSLRRSLGDDPRQPAYIATVPRLGYRMVAAVSRWDDRAPMQARISPSLTGTRRDVPDISLPTLGSSGRSSAVIGAVAALILLLVAGYWVYGNFATGRYAHADASVSVSPQSIGVLPFLDLTTQEMNEEYFADGMTEELIDHMSRILGVRVPGPTSSFYYKGKQLPVADIARNLGVAYLLDGSVRKSAATFRVATRLIRARDGYVVWSETYDRPLGDILTIQKDIAAQMTTSLRASIDGLSSEALPNTAR</sequence>
<keyword evidence="1 2" id="KW-0238">DNA-binding</keyword>
<comment type="caution">
    <text evidence="5">The sequence shown here is derived from an EMBL/GenBank/DDBJ whole genome shotgun (WGS) entry which is preliminary data.</text>
</comment>
<reference evidence="6" key="1">
    <citation type="journal article" date="2019" name="Int. J. Syst. Evol. Microbiol.">
        <title>The Global Catalogue of Microorganisms (GCM) 10K type strain sequencing project: providing services to taxonomists for standard genome sequencing and annotation.</title>
        <authorList>
            <consortium name="The Broad Institute Genomics Platform"/>
            <consortium name="The Broad Institute Genome Sequencing Center for Infectious Disease"/>
            <person name="Wu L."/>
            <person name="Ma J."/>
        </authorList>
    </citation>
    <scope>NUCLEOTIDE SEQUENCE [LARGE SCALE GENOMIC DNA]</scope>
    <source>
        <strain evidence="6">JCM 15421</strain>
    </source>
</reference>
<protein>
    <recommendedName>
        <fullName evidence="4">OmpR/PhoB-type domain-containing protein</fullName>
    </recommendedName>
</protein>
<evidence type="ECO:0000313" key="6">
    <source>
        <dbReference type="Proteomes" id="UP001501523"/>
    </source>
</evidence>
<dbReference type="InterPro" id="IPR001867">
    <property type="entry name" value="OmpR/PhoB-type_DNA-bd"/>
</dbReference>
<keyword evidence="3" id="KW-1133">Transmembrane helix</keyword>
<dbReference type="Proteomes" id="UP001501523">
    <property type="component" value="Unassembled WGS sequence"/>
</dbReference>
<evidence type="ECO:0000259" key="4">
    <source>
        <dbReference type="PROSITE" id="PS51755"/>
    </source>
</evidence>
<feature type="transmembrane region" description="Helical" evidence="3">
    <location>
        <begin position="110"/>
        <end position="129"/>
    </location>
</feature>
<dbReference type="SUPFAM" id="SSF46894">
    <property type="entry name" value="C-terminal effector domain of the bipartite response regulators"/>
    <property type="match status" value="1"/>
</dbReference>
<dbReference type="Gene3D" id="1.10.10.10">
    <property type="entry name" value="Winged helix-like DNA-binding domain superfamily/Winged helix DNA-binding domain"/>
    <property type="match status" value="1"/>
</dbReference>
<gene>
    <name evidence="5" type="ORF">GCM10009105_24960</name>
</gene>
<evidence type="ECO:0000256" key="1">
    <source>
        <dbReference type="ARBA" id="ARBA00023125"/>
    </source>
</evidence>
<dbReference type="CDD" id="cd00383">
    <property type="entry name" value="trans_reg_C"/>
    <property type="match status" value="1"/>
</dbReference>
<evidence type="ECO:0000256" key="3">
    <source>
        <dbReference type="SAM" id="Phobius"/>
    </source>
</evidence>
<feature type="DNA-binding region" description="OmpR/PhoB-type" evidence="2">
    <location>
        <begin position="1"/>
        <end position="68"/>
    </location>
</feature>
<evidence type="ECO:0000313" key="5">
    <source>
        <dbReference type="EMBL" id="GAA0717720.1"/>
    </source>
</evidence>
<organism evidence="5 6">
    <name type="scientific">Dokdonella soli</name>
    <dbReference type="NCBI Taxonomy" id="529810"/>
    <lineage>
        <taxon>Bacteria</taxon>
        <taxon>Pseudomonadati</taxon>
        <taxon>Pseudomonadota</taxon>
        <taxon>Gammaproteobacteria</taxon>
        <taxon>Lysobacterales</taxon>
        <taxon>Rhodanobacteraceae</taxon>
        <taxon>Dokdonella</taxon>
    </lineage>
</organism>
<evidence type="ECO:0000256" key="2">
    <source>
        <dbReference type="PROSITE-ProRule" id="PRU01091"/>
    </source>
</evidence>
<accession>A0ABP3TXI3</accession>
<dbReference type="Pfam" id="PF00486">
    <property type="entry name" value="Trans_reg_C"/>
    <property type="match status" value="1"/>
</dbReference>
<dbReference type="InterPro" id="IPR036388">
    <property type="entry name" value="WH-like_DNA-bd_sf"/>
</dbReference>
<name>A0ABP3TXI3_9GAMM</name>
<feature type="domain" description="OmpR/PhoB-type" evidence="4">
    <location>
        <begin position="1"/>
        <end position="68"/>
    </location>
</feature>
<keyword evidence="3" id="KW-0812">Transmembrane</keyword>
<keyword evidence="3" id="KW-0472">Membrane</keyword>
<proteinExistence type="predicted"/>
<keyword evidence="6" id="KW-1185">Reference proteome</keyword>
<dbReference type="InterPro" id="IPR016032">
    <property type="entry name" value="Sig_transdc_resp-reg_C-effctor"/>
</dbReference>
<dbReference type="PROSITE" id="PS51755">
    <property type="entry name" value="OMPR_PHOB"/>
    <property type="match status" value="1"/>
</dbReference>